<keyword evidence="1" id="KW-0812">Transmembrane</keyword>
<evidence type="ECO:0000256" key="1">
    <source>
        <dbReference type="SAM" id="Phobius"/>
    </source>
</evidence>
<name>A0ABS1D2R0_9PROT</name>
<protein>
    <submittedName>
        <fullName evidence="2">Uncharacterized protein</fullName>
    </submittedName>
</protein>
<dbReference type="EMBL" id="NRSG01000206">
    <property type="protein sequence ID" value="MBK1660730.1"/>
    <property type="molecule type" value="Genomic_DNA"/>
</dbReference>
<sequence>MSQTLQGIQPAATPPSPFAVPVVRRIGAGERGADSPGRLMTMVAVGFLLASPVITLLVWLN</sequence>
<keyword evidence="1" id="KW-1133">Transmembrane helix</keyword>
<dbReference type="RefSeq" id="WP_133222149.1">
    <property type="nucleotide sequence ID" value="NZ_NRSG01000206.1"/>
</dbReference>
<keyword evidence="3" id="KW-1185">Reference proteome</keyword>
<feature type="transmembrane region" description="Helical" evidence="1">
    <location>
        <begin position="39"/>
        <end position="60"/>
    </location>
</feature>
<keyword evidence="1" id="KW-0472">Membrane</keyword>
<reference evidence="2 3" key="1">
    <citation type="journal article" date="2020" name="Microorganisms">
        <title>Osmotic Adaptation and Compatible Solute Biosynthesis of Phototrophic Bacteria as Revealed from Genome Analyses.</title>
        <authorList>
            <person name="Imhoff J.F."/>
            <person name="Rahn T."/>
            <person name="Kunzel S."/>
            <person name="Keller A."/>
            <person name="Neulinger S.C."/>
        </authorList>
    </citation>
    <scope>NUCLEOTIDE SEQUENCE [LARGE SCALE GENOMIC DNA]</scope>
    <source>
        <strain evidence="2 3">DSM 15382</strain>
    </source>
</reference>
<proteinExistence type="predicted"/>
<evidence type="ECO:0000313" key="3">
    <source>
        <dbReference type="Proteomes" id="UP000697995"/>
    </source>
</evidence>
<accession>A0ABS1D2R0</accession>
<dbReference type="Proteomes" id="UP000697995">
    <property type="component" value="Unassembled WGS sequence"/>
</dbReference>
<comment type="caution">
    <text evidence="2">The sequence shown here is derived from an EMBL/GenBank/DDBJ whole genome shotgun (WGS) entry which is preliminary data.</text>
</comment>
<evidence type="ECO:0000313" key="2">
    <source>
        <dbReference type="EMBL" id="MBK1660730.1"/>
    </source>
</evidence>
<organism evidence="2 3">
    <name type="scientific">Paracraurococcus ruber</name>
    <dbReference type="NCBI Taxonomy" id="77675"/>
    <lineage>
        <taxon>Bacteria</taxon>
        <taxon>Pseudomonadati</taxon>
        <taxon>Pseudomonadota</taxon>
        <taxon>Alphaproteobacteria</taxon>
        <taxon>Acetobacterales</taxon>
        <taxon>Roseomonadaceae</taxon>
        <taxon>Paracraurococcus</taxon>
    </lineage>
</organism>
<gene>
    <name evidence="2" type="ORF">CKO45_21135</name>
</gene>